<dbReference type="PANTHER" id="PTHR30616:SF2">
    <property type="entry name" value="PURINE NUCLEOSIDE PHOSPHORYLASE LACC1"/>
    <property type="match status" value="1"/>
</dbReference>
<keyword evidence="5" id="KW-0808">Transferase</keyword>
<accession>A0A7W1X9N3</accession>
<keyword evidence="6" id="KW-0479">Metal-binding</keyword>
<evidence type="ECO:0000256" key="10">
    <source>
        <dbReference type="ARBA" id="ARBA00048968"/>
    </source>
</evidence>
<dbReference type="RefSeq" id="WP_033100253.1">
    <property type="nucleotide sequence ID" value="NZ_JACEIP010000007.1"/>
</dbReference>
<comment type="similarity">
    <text evidence="4 12">Belongs to the purine nucleoside phosphorylase YfiH/LACC1 family.</text>
</comment>
<name>A0A7W1X9N3_9BACL</name>
<evidence type="ECO:0000256" key="8">
    <source>
        <dbReference type="ARBA" id="ARBA00022833"/>
    </source>
</evidence>
<evidence type="ECO:0000256" key="1">
    <source>
        <dbReference type="ARBA" id="ARBA00000553"/>
    </source>
</evidence>
<keyword evidence="8" id="KW-0862">Zinc</keyword>
<keyword evidence="14" id="KW-1185">Reference proteome</keyword>
<evidence type="ECO:0000313" key="14">
    <source>
        <dbReference type="Proteomes" id="UP000530514"/>
    </source>
</evidence>
<comment type="function">
    <text evidence="3">Purine nucleoside enzyme that catalyzes the phosphorolysis of adenosine and inosine nucleosides, yielding D-ribose 1-phosphate and the respective free bases, adenine and hypoxanthine. Also catalyzes the phosphorolysis of S-methyl-5'-thioadenosine into adenine and S-methyl-5-thio-alpha-D-ribose 1-phosphate. Also has adenosine deaminase activity.</text>
</comment>
<dbReference type="SUPFAM" id="SSF64438">
    <property type="entry name" value="CNF1/YfiH-like putative cysteine hydrolases"/>
    <property type="match status" value="1"/>
</dbReference>
<comment type="cofactor">
    <cofactor evidence="2">
        <name>Zn(2+)</name>
        <dbReference type="ChEBI" id="CHEBI:29105"/>
    </cofactor>
</comment>
<dbReference type="GO" id="GO:0016787">
    <property type="term" value="F:hydrolase activity"/>
    <property type="evidence" value="ECO:0007669"/>
    <property type="project" value="UniProtKB-KW"/>
</dbReference>
<dbReference type="GO" id="GO:0005507">
    <property type="term" value="F:copper ion binding"/>
    <property type="evidence" value="ECO:0007669"/>
    <property type="project" value="TreeGrafter"/>
</dbReference>
<evidence type="ECO:0000256" key="6">
    <source>
        <dbReference type="ARBA" id="ARBA00022723"/>
    </source>
</evidence>
<dbReference type="AlphaFoldDB" id="A0A7W1X9N3"/>
<evidence type="ECO:0000256" key="2">
    <source>
        <dbReference type="ARBA" id="ARBA00001947"/>
    </source>
</evidence>
<comment type="catalytic activity">
    <reaction evidence="10">
        <text>adenosine + phosphate = alpha-D-ribose 1-phosphate + adenine</text>
        <dbReference type="Rhea" id="RHEA:27642"/>
        <dbReference type="ChEBI" id="CHEBI:16335"/>
        <dbReference type="ChEBI" id="CHEBI:16708"/>
        <dbReference type="ChEBI" id="CHEBI:43474"/>
        <dbReference type="ChEBI" id="CHEBI:57720"/>
        <dbReference type="EC" id="2.4.2.1"/>
    </reaction>
    <physiologicalReaction direction="left-to-right" evidence="10">
        <dbReference type="Rhea" id="RHEA:27643"/>
    </physiologicalReaction>
</comment>
<evidence type="ECO:0000313" key="13">
    <source>
        <dbReference type="EMBL" id="MBA4542528.1"/>
    </source>
</evidence>
<dbReference type="Pfam" id="PF02578">
    <property type="entry name" value="Cu-oxidase_4"/>
    <property type="match status" value="1"/>
</dbReference>
<evidence type="ECO:0000256" key="11">
    <source>
        <dbReference type="ARBA" id="ARBA00049893"/>
    </source>
</evidence>
<gene>
    <name evidence="13" type="primary">pgeF</name>
    <name evidence="13" type="ORF">H1164_06370</name>
</gene>
<dbReference type="EMBL" id="JACEIP010000007">
    <property type="protein sequence ID" value="MBA4542528.1"/>
    <property type="molecule type" value="Genomic_DNA"/>
</dbReference>
<dbReference type="InterPro" id="IPR011324">
    <property type="entry name" value="Cytotoxic_necrot_fac-like_cat"/>
</dbReference>
<evidence type="ECO:0000256" key="4">
    <source>
        <dbReference type="ARBA" id="ARBA00007353"/>
    </source>
</evidence>
<dbReference type="GO" id="GO:0017061">
    <property type="term" value="F:S-methyl-5-thioadenosine phosphorylase activity"/>
    <property type="evidence" value="ECO:0007669"/>
    <property type="project" value="UniProtKB-EC"/>
</dbReference>
<dbReference type="CDD" id="cd16833">
    <property type="entry name" value="YfiH"/>
    <property type="match status" value="1"/>
</dbReference>
<comment type="catalytic activity">
    <reaction evidence="9">
        <text>adenosine + H2O + H(+) = inosine + NH4(+)</text>
        <dbReference type="Rhea" id="RHEA:24408"/>
        <dbReference type="ChEBI" id="CHEBI:15377"/>
        <dbReference type="ChEBI" id="CHEBI:15378"/>
        <dbReference type="ChEBI" id="CHEBI:16335"/>
        <dbReference type="ChEBI" id="CHEBI:17596"/>
        <dbReference type="ChEBI" id="CHEBI:28938"/>
        <dbReference type="EC" id="3.5.4.4"/>
    </reaction>
    <physiologicalReaction direction="left-to-right" evidence="9">
        <dbReference type="Rhea" id="RHEA:24409"/>
    </physiologicalReaction>
</comment>
<evidence type="ECO:0000256" key="12">
    <source>
        <dbReference type="RuleBase" id="RU361274"/>
    </source>
</evidence>
<dbReference type="InterPro" id="IPR038371">
    <property type="entry name" value="Cu_polyphenol_OxRdtase_sf"/>
</dbReference>
<protein>
    <recommendedName>
        <fullName evidence="12">Purine nucleoside phosphorylase</fullName>
    </recommendedName>
</protein>
<dbReference type="Proteomes" id="UP000530514">
    <property type="component" value="Unassembled WGS sequence"/>
</dbReference>
<comment type="catalytic activity">
    <reaction evidence="11">
        <text>S-methyl-5'-thioadenosine + phosphate = 5-(methylsulfanyl)-alpha-D-ribose 1-phosphate + adenine</text>
        <dbReference type="Rhea" id="RHEA:11852"/>
        <dbReference type="ChEBI" id="CHEBI:16708"/>
        <dbReference type="ChEBI" id="CHEBI:17509"/>
        <dbReference type="ChEBI" id="CHEBI:43474"/>
        <dbReference type="ChEBI" id="CHEBI:58533"/>
        <dbReference type="EC" id="2.4.2.28"/>
    </reaction>
    <physiologicalReaction direction="left-to-right" evidence="11">
        <dbReference type="Rhea" id="RHEA:11853"/>
    </physiologicalReaction>
</comment>
<dbReference type="NCBIfam" id="TIGR00726">
    <property type="entry name" value="peptidoglycan editing factor PgeF"/>
    <property type="match status" value="1"/>
</dbReference>
<comment type="catalytic activity">
    <reaction evidence="1">
        <text>inosine + phosphate = alpha-D-ribose 1-phosphate + hypoxanthine</text>
        <dbReference type="Rhea" id="RHEA:27646"/>
        <dbReference type="ChEBI" id="CHEBI:17368"/>
        <dbReference type="ChEBI" id="CHEBI:17596"/>
        <dbReference type="ChEBI" id="CHEBI:43474"/>
        <dbReference type="ChEBI" id="CHEBI:57720"/>
        <dbReference type="EC" id="2.4.2.1"/>
    </reaction>
    <physiologicalReaction direction="left-to-right" evidence="1">
        <dbReference type="Rhea" id="RHEA:27647"/>
    </physiologicalReaction>
</comment>
<evidence type="ECO:0000256" key="5">
    <source>
        <dbReference type="ARBA" id="ARBA00022679"/>
    </source>
</evidence>
<dbReference type="InterPro" id="IPR003730">
    <property type="entry name" value="Cu_polyphenol_OxRdtase"/>
</dbReference>
<comment type="caution">
    <text evidence="13">The sequence shown here is derived from an EMBL/GenBank/DDBJ whole genome shotgun (WGS) entry which is preliminary data.</text>
</comment>
<dbReference type="PANTHER" id="PTHR30616">
    <property type="entry name" value="UNCHARACTERIZED PROTEIN YFIH"/>
    <property type="match status" value="1"/>
</dbReference>
<evidence type="ECO:0000256" key="3">
    <source>
        <dbReference type="ARBA" id="ARBA00003215"/>
    </source>
</evidence>
<dbReference type="Gene3D" id="3.60.140.10">
    <property type="entry name" value="CNF1/YfiH-like putative cysteine hydrolases"/>
    <property type="match status" value="1"/>
</dbReference>
<organism evidence="13 14">
    <name type="scientific">Thermoactinomyces daqus</name>
    <dbReference type="NCBI Taxonomy" id="1329516"/>
    <lineage>
        <taxon>Bacteria</taxon>
        <taxon>Bacillati</taxon>
        <taxon>Bacillota</taxon>
        <taxon>Bacilli</taxon>
        <taxon>Bacillales</taxon>
        <taxon>Thermoactinomycetaceae</taxon>
        <taxon>Thermoactinomyces</taxon>
    </lineage>
</organism>
<sequence>MEPFKYQDFAAIPCFTLEEWEKEFPHLVVGFSARRKGEDPDCRNYALHVGERPELTVQNRRQLAEMLGMPFAAWTCAEQVHGVEVVHVTGEDRGKGNTTRESAFENTDGMLTKETDVLLTAFFADCVPLYFYSPELDMVGVAHAGWKGTVGKIGTKVIDLLAQAGADRGNIRVAIGPSIGPCCYEVDDRVYEPLERAIADPLALKRVAVSHIPGKWQLDLRKANAELLKQAGVKPEHISVTKWCTSCDRDYFYSHRRDRGKTGRMVAWIGKKERRS</sequence>
<keyword evidence="7" id="KW-0378">Hydrolase</keyword>
<evidence type="ECO:0000256" key="9">
    <source>
        <dbReference type="ARBA" id="ARBA00047989"/>
    </source>
</evidence>
<proteinExistence type="inferred from homology"/>
<evidence type="ECO:0000256" key="7">
    <source>
        <dbReference type="ARBA" id="ARBA00022801"/>
    </source>
</evidence>
<dbReference type="OrthoDB" id="4279at2"/>
<reference evidence="13 14" key="1">
    <citation type="submission" date="2020-07" db="EMBL/GenBank/DDBJ databases">
        <authorList>
            <person name="Feng H."/>
        </authorList>
    </citation>
    <scope>NUCLEOTIDE SEQUENCE [LARGE SCALE GENOMIC DNA]</scope>
    <source>
        <strain evidence="14">s-11</strain>
    </source>
</reference>